<proteinExistence type="predicted"/>
<evidence type="ECO:0000259" key="1">
    <source>
        <dbReference type="PROSITE" id="PS50112"/>
    </source>
</evidence>
<name>Q1QAS3_PSYCK</name>
<dbReference type="Gene3D" id="3.30.450.20">
    <property type="entry name" value="PAS domain"/>
    <property type="match status" value="1"/>
</dbReference>
<feature type="domain" description="GGDEF" evidence="4">
    <location>
        <begin position="171"/>
        <end position="309"/>
    </location>
</feature>
<evidence type="ECO:0000259" key="3">
    <source>
        <dbReference type="PROSITE" id="PS50883"/>
    </source>
</evidence>
<dbReference type="CDD" id="cd00130">
    <property type="entry name" value="PAS"/>
    <property type="match status" value="1"/>
</dbReference>
<dbReference type="InterPro" id="IPR035919">
    <property type="entry name" value="EAL_sf"/>
</dbReference>
<dbReference type="EMBL" id="CP000323">
    <property type="protein sequence ID" value="ABE75230.1"/>
    <property type="molecule type" value="Genomic_DNA"/>
</dbReference>
<feature type="domain" description="Rhodanese" evidence="2">
    <location>
        <begin position="289"/>
        <end position="323"/>
    </location>
</feature>
<feature type="domain" description="EAL" evidence="3">
    <location>
        <begin position="318"/>
        <end position="571"/>
    </location>
</feature>
<dbReference type="SMART" id="SM00052">
    <property type="entry name" value="EAL"/>
    <property type="match status" value="1"/>
</dbReference>
<gene>
    <name evidence="5" type="ordered locus">Pcryo_1451</name>
</gene>
<dbReference type="HOGENOM" id="CLU_000445_70_20_6"/>
<reference evidence="5" key="1">
    <citation type="submission" date="2006-03" db="EMBL/GenBank/DDBJ databases">
        <title>Complete sequence of chromosome of Psychrobacter cryohalolentis K5.</title>
        <authorList>
            <consortium name="US DOE Joint Genome Institute"/>
            <person name="Copeland A."/>
            <person name="Lucas S."/>
            <person name="Lapidus A."/>
            <person name="Barry K."/>
            <person name="Detter J.C."/>
            <person name="Glavina del Rio T."/>
            <person name="Hammon N."/>
            <person name="Israni S."/>
            <person name="Dalin E."/>
            <person name="Tice H."/>
            <person name="Pitluck S."/>
            <person name="Brettin T."/>
            <person name="Bruce D."/>
            <person name="Han C."/>
            <person name="Tapia R."/>
            <person name="Sims D.R."/>
            <person name="Gilna P."/>
            <person name="Schmutz J."/>
            <person name="Larimer F."/>
            <person name="Land M."/>
            <person name="Hauser L."/>
            <person name="Kyrpides N."/>
            <person name="Kim E."/>
            <person name="Richardson P."/>
        </authorList>
    </citation>
    <scope>NUCLEOTIDE SEQUENCE</scope>
    <source>
        <strain evidence="5">K5</strain>
    </source>
</reference>
<dbReference type="SUPFAM" id="SSF55785">
    <property type="entry name" value="PYP-like sensor domain (PAS domain)"/>
    <property type="match status" value="1"/>
</dbReference>
<evidence type="ECO:0000313" key="6">
    <source>
        <dbReference type="Proteomes" id="UP000002425"/>
    </source>
</evidence>
<dbReference type="SUPFAM" id="SSF55073">
    <property type="entry name" value="Nucleotide cyclase"/>
    <property type="match status" value="1"/>
</dbReference>
<dbReference type="SMART" id="SM00267">
    <property type="entry name" value="GGDEF"/>
    <property type="match status" value="1"/>
</dbReference>
<dbReference type="eggNOG" id="COG2199">
    <property type="taxonomic scope" value="Bacteria"/>
</dbReference>
<dbReference type="NCBIfam" id="TIGR00254">
    <property type="entry name" value="GGDEF"/>
    <property type="match status" value="1"/>
</dbReference>
<dbReference type="InterPro" id="IPR029787">
    <property type="entry name" value="Nucleotide_cyclase"/>
</dbReference>
<dbReference type="AlphaFoldDB" id="Q1QAS3"/>
<dbReference type="InterPro" id="IPR035965">
    <property type="entry name" value="PAS-like_dom_sf"/>
</dbReference>
<dbReference type="SMART" id="SM00091">
    <property type="entry name" value="PAS"/>
    <property type="match status" value="1"/>
</dbReference>
<dbReference type="Gene3D" id="3.20.20.450">
    <property type="entry name" value="EAL domain"/>
    <property type="match status" value="1"/>
</dbReference>
<dbReference type="InterPro" id="IPR043128">
    <property type="entry name" value="Rev_trsase/Diguanyl_cyclase"/>
</dbReference>
<dbReference type="InterPro" id="IPR050706">
    <property type="entry name" value="Cyclic-di-GMP_PDE-like"/>
</dbReference>
<dbReference type="PANTHER" id="PTHR33121">
    <property type="entry name" value="CYCLIC DI-GMP PHOSPHODIESTERASE PDEF"/>
    <property type="match status" value="1"/>
</dbReference>
<dbReference type="Gene3D" id="3.30.70.270">
    <property type="match status" value="1"/>
</dbReference>
<dbReference type="PROSITE" id="PS50206">
    <property type="entry name" value="RHODANESE_3"/>
    <property type="match status" value="1"/>
</dbReference>
<dbReference type="eggNOG" id="COG2200">
    <property type="taxonomic scope" value="Bacteria"/>
</dbReference>
<dbReference type="InterPro" id="IPR001763">
    <property type="entry name" value="Rhodanese-like_dom"/>
</dbReference>
<dbReference type="Pfam" id="PF00563">
    <property type="entry name" value="EAL"/>
    <property type="match status" value="1"/>
</dbReference>
<sequence length="578" mass="65909">MSSFMTAFTPMPLADKQQLLVKLCEQYEDAIFILDANLYYLSVNATYERMIGYTEDFLLGRPLGIYAAEFLSEEERSILVDIAEHLDSQGFYENDFSMPNRYGDLLDCYMTYRKIKIGHTIYYVGMVRDMSAVVKNKKQVAHLLNYDQLTELPNRKVFLSQTSDLLLDSYQEVIIVRLNIDRYRSLASLLGPDGINSLIKKFVTRIKDLKLGCLRCFSHFGGDDFALLFECSDANMVRHQLDILMQMCERPFFISDNGATNTEVYCHVSVGVSYYPENDNEFIGLLTKAERALNYVKQQGGDDVFWYNNSLLELNADHLQLEYELKKATNEGQFIAYYQPKFALDTGDISGFEALVRWQHPIRGLLQPIDFIDAILSHKLSLELFSQVATQIAEQLTIWQKLGFDQHICINADAAEFSNPEFFDVVSNLLAQHQIAAHQLHIEVTESSLMKRHSNVKEQLNSLKALGVCLALDDFGTGYASLSYLQEYPFDFIKIDKSFISKITADKTQRAIVNAILALAEALDMQVIAEGIENEQQRDLLLAMGCQYGQGYWFGKPMSAEVTTNMLMQQHLSKNSND</sequence>
<dbReference type="Proteomes" id="UP000002425">
    <property type="component" value="Chromosome"/>
</dbReference>
<dbReference type="CDD" id="cd01949">
    <property type="entry name" value="GGDEF"/>
    <property type="match status" value="1"/>
</dbReference>
<dbReference type="CDD" id="cd01948">
    <property type="entry name" value="EAL"/>
    <property type="match status" value="1"/>
</dbReference>
<protein>
    <submittedName>
        <fullName evidence="5">Diguanylate cyclase/phosphodiesterase</fullName>
    </submittedName>
</protein>
<organism evidence="5 6">
    <name type="scientific">Psychrobacter cryohalolentis (strain ATCC BAA-1226 / DSM 17306 / VKM B-2378 / K5)</name>
    <dbReference type="NCBI Taxonomy" id="335284"/>
    <lineage>
        <taxon>Bacteria</taxon>
        <taxon>Pseudomonadati</taxon>
        <taxon>Pseudomonadota</taxon>
        <taxon>Gammaproteobacteria</taxon>
        <taxon>Moraxellales</taxon>
        <taxon>Moraxellaceae</taxon>
        <taxon>Psychrobacter</taxon>
    </lineage>
</organism>
<dbReference type="InterPro" id="IPR000014">
    <property type="entry name" value="PAS"/>
</dbReference>
<evidence type="ECO:0000259" key="2">
    <source>
        <dbReference type="PROSITE" id="PS50206"/>
    </source>
</evidence>
<dbReference type="Pfam" id="PF00990">
    <property type="entry name" value="GGDEF"/>
    <property type="match status" value="1"/>
</dbReference>
<dbReference type="InterPro" id="IPR001633">
    <property type="entry name" value="EAL_dom"/>
</dbReference>
<dbReference type="SUPFAM" id="SSF141868">
    <property type="entry name" value="EAL domain-like"/>
    <property type="match status" value="1"/>
</dbReference>
<evidence type="ECO:0000259" key="4">
    <source>
        <dbReference type="PROSITE" id="PS50887"/>
    </source>
</evidence>
<evidence type="ECO:0000313" key="5">
    <source>
        <dbReference type="EMBL" id="ABE75230.1"/>
    </source>
</evidence>
<dbReference type="PROSITE" id="PS50112">
    <property type="entry name" value="PAS"/>
    <property type="match status" value="1"/>
</dbReference>
<dbReference type="PANTHER" id="PTHR33121:SF70">
    <property type="entry name" value="SIGNALING PROTEIN YKOW"/>
    <property type="match status" value="1"/>
</dbReference>
<accession>Q1QAS3</accession>
<dbReference type="KEGG" id="pcr:Pcryo_1451"/>
<keyword evidence="6" id="KW-1185">Reference proteome</keyword>
<dbReference type="InterPro" id="IPR000160">
    <property type="entry name" value="GGDEF_dom"/>
</dbReference>
<dbReference type="PROSITE" id="PS50883">
    <property type="entry name" value="EAL"/>
    <property type="match status" value="1"/>
</dbReference>
<dbReference type="STRING" id="335284.Pcryo_1451"/>
<feature type="domain" description="PAS" evidence="1">
    <location>
        <begin position="16"/>
        <end position="90"/>
    </location>
</feature>
<dbReference type="PROSITE" id="PS50887">
    <property type="entry name" value="GGDEF"/>
    <property type="match status" value="1"/>
</dbReference>
<dbReference type="NCBIfam" id="TIGR00229">
    <property type="entry name" value="sensory_box"/>
    <property type="match status" value="1"/>
</dbReference>
<dbReference type="GO" id="GO:0071111">
    <property type="term" value="F:cyclic-guanylate-specific phosphodiesterase activity"/>
    <property type="evidence" value="ECO:0007669"/>
    <property type="project" value="InterPro"/>
</dbReference>